<feature type="non-terminal residue" evidence="1">
    <location>
        <position position="55"/>
    </location>
</feature>
<dbReference type="OrthoDB" id="5920635at2759"/>
<dbReference type="Proteomes" id="UP000054630">
    <property type="component" value="Unassembled WGS sequence"/>
</dbReference>
<protein>
    <submittedName>
        <fullName evidence="1">Uncharacterized protein</fullName>
    </submittedName>
</protein>
<gene>
    <name evidence="1" type="ORF">T07_8050</name>
</gene>
<comment type="caution">
    <text evidence="1">The sequence shown here is derived from an EMBL/GenBank/DDBJ whole genome shotgun (WGS) entry which is preliminary data.</text>
</comment>
<sequence>MEKRALLKERSAEEAKTIPQIYDEEAAVASAEPSTSGRFSFCREVMNAMYNQRAK</sequence>
<dbReference type="EMBL" id="JYDL01002480">
    <property type="protein sequence ID" value="KRX11343.1"/>
    <property type="molecule type" value="Genomic_DNA"/>
</dbReference>
<evidence type="ECO:0000313" key="1">
    <source>
        <dbReference type="EMBL" id="KRX11343.1"/>
    </source>
</evidence>
<proteinExistence type="predicted"/>
<evidence type="ECO:0000313" key="2">
    <source>
        <dbReference type="Proteomes" id="UP000054630"/>
    </source>
</evidence>
<dbReference type="AlphaFoldDB" id="A0A0V0RA11"/>
<reference evidence="1 2" key="1">
    <citation type="submission" date="2015-01" db="EMBL/GenBank/DDBJ databases">
        <title>Evolution of Trichinella species and genotypes.</title>
        <authorList>
            <person name="Korhonen P.K."/>
            <person name="Edoardo P."/>
            <person name="Giuseppe L.R."/>
            <person name="Gasser R.B."/>
        </authorList>
    </citation>
    <scope>NUCLEOTIDE SEQUENCE [LARGE SCALE GENOMIC DNA]</scope>
    <source>
        <strain evidence="1">ISS37</strain>
    </source>
</reference>
<accession>A0A0V0RA11</accession>
<keyword evidence="2" id="KW-1185">Reference proteome</keyword>
<name>A0A0V0RA11_9BILA</name>
<organism evidence="1 2">
    <name type="scientific">Trichinella nelsoni</name>
    <dbReference type="NCBI Taxonomy" id="6336"/>
    <lineage>
        <taxon>Eukaryota</taxon>
        <taxon>Metazoa</taxon>
        <taxon>Ecdysozoa</taxon>
        <taxon>Nematoda</taxon>
        <taxon>Enoplea</taxon>
        <taxon>Dorylaimia</taxon>
        <taxon>Trichinellida</taxon>
        <taxon>Trichinellidae</taxon>
        <taxon>Trichinella</taxon>
    </lineage>
</organism>